<evidence type="ECO:0000256" key="2">
    <source>
        <dbReference type="SAM" id="MobiDB-lite"/>
    </source>
</evidence>
<evidence type="ECO:0000256" key="1">
    <source>
        <dbReference type="SAM" id="Coils"/>
    </source>
</evidence>
<accession>A0A127Q1D2</accession>
<feature type="compositionally biased region" description="Low complexity" evidence="2">
    <location>
        <begin position="134"/>
        <end position="143"/>
    </location>
</feature>
<sequence>MTPESLDSLKKNTSTATAYLSQSFDKIASWVTQLSWWKFFLFAILVMIGASILQETLFSSNDDVVIIDRVSRHDRKPPSKPSKAGPGNADIRIDGSGVHIKAYTYDDSSDAASTPASSPASPGPMDEDSDNEAAGKTASAASDAKQEHKEPPAPPAAPAAPTAPNAASLDLKLPPDAAQDVNQAINDAVAAIHEAAAEKAEQQVARYQKKSSEWFVNFVLLLLIGLFGTKALMGGKKRAEARAQAANAAAEHANLQREVSEAKMQMIQAQVEPHFLFNTLASVDYLIETDPPRASAMQKRLIQYLRAVLPQMRETATVTTLGREVDIVRAYLDLLKMRMEERLTVDIQVSDGLRSAAFPPMMLQSLAENAIKHGLESKTDGGTLRIKAEVADNKLRVSVTDDGLGFGAVASNGTGLGLQSIRDRLKLLHGNAAQLEIAPNTPSGVCSTIEVPYQVVGNGKKAPAQDSNSPQK</sequence>
<dbReference type="RefSeq" id="WP_061938829.1">
    <property type="nucleotide sequence ID" value="NZ_CP013234.1"/>
</dbReference>
<feature type="region of interest" description="Disordered" evidence="2">
    <location>
        <begin position="72"/>
        <end position="93"/>
    </location>
</feature>
<proteinExistence type="predicted"/>
<dbReference type="STRING" id="279113.CPter91_1508"/>
<evidence type="ECO:0000313" key="5">
    <source>
        <dbReference type="EMBL" id="AMP03888.1"/>
    </source>
</evidence>
<dbReference type="Gene3D" id="3.30.565.10">
    <property type="entry name" value="Histidine kinase-like ATPase, C-terminal domain"/>
    <property type="match status" value="1"/>
</dbReference>
<keyword evidence="3" id="KW-0812">Transmembrane</keyword>
<dbReference type="PANTHER" id="PTHR34220">
    <property type="entry name" value="SENSOR HISTIDINE KINASE YPDA"/>
    <property type="match status" value="1"/>
</dbReference>
<dbReference type="Pfam" id="PF06580">
    <property type="entry name" value="His_kinase"/>
    <property type="match status" value="1"/>
</dbReference>
<feature type="domain" description="Histidine kinase/HSP90-like ATPase" evidence="4">
    <location>
        <begin position="358"/>
        <end position="455"/>
    </location>
</feature>
<feature type="coiled-coil region" evidence="1">
    <location>
        <begin position="236"/>
        <end position="272"/>
    </location>
</feature>
<dbReference type="EMBL" id="CP013234">
    <property type="protein sequence ID" value="AMP03888.1"/>
    <property type="molecule type" value="Genomic_DNA"/>
</dbReference>
<dbReference type="InterPro" id="IPR003594">
    <property type="entry name" value="HATPase_dom"/>
</dbReference>
<dbReference type="KEGG" id="cpra:CPter91_1508"/>
<evidence type="ECO:0000313" key="6">
    <source>
        <dbReference type="Proteomes" id="UP000074561"/>
    </source>
</evidence>
<dbReference type="GO" id="GO:0016020">
    <property type="term" value="C:membrane"/>
    <property type="evidence" value="ECO:0007669"/>
    <property type="project" value="InterPro"/>
</dbReference>
<reference evidence="5 6" key="1">
    <citation type="submission" date="2015-11" db="EMBL/GenBank/DDBJ databases">
        <title>Exploring the genomic traits of fungus-feeding bacterial genus Collimonas.</title>
        <authorList>
            <person name="Song C."/>
            <person name="Schmidt R."/>
            <person name="de Jager V."/>
            <person name="Krzyzanowska D."/>
            <person name="Jongedijk E."/>
            <person name="Cankar K."/>
            <person name="Beekwilder J."/>
            <person name="van Veen A."/>
            <person name="de Boer W."/>
            <person name="van Veen J.A."/>
            <person name="Garbeva P."/>
        </authorList>
    </citation>
    <scope>NUCLEOTIDE SEQUENCE [LARGE SCALE GENOMIC DNA]</scope>
    <source>
        <strain evidence="5 6">Ter91</strain>
    </source>
</reference>
<keyword evidence="3" id="KW-1133">Transmembrane helix</keyword>
<keyword evidence="1" id="KW-0175">Coiled coil</keyword>
<dbReference type="InterPro" id="IPR050640">
    <property type="entry name" value="Bact_2-comp_sensor_kinase"/>
</dbReference>
<keyword evidence="3" id="KW-0472">Membrane</keyword>
<protein>
    <submittedName>
        <fullName evidence="5">Histidine kinase-, DNA gyrase B-, and HSP90-like ATPase family protein</fullName>
    </submittedName>
</protein>
<dbReference type="InterPro" id="IPR036890">
    <property type="entry name" value="HATPase_C_sf"/>
</dbReference>
<feature type="compositionally biased region" description="Low complexity" evidence="2">
    <location>
        <begin position="107"/>
        <end position="120"/>
    </location>
</feature>
<keyword evidence="5" id="KW-0418">Kinase</keyword>
<dbReference type="OrthoDB" id="2514702at2"/>
<feature type="transmembrane region" description="Helical" evidence="3">
    <location>
        <begin position="214"/>
        <end position="233"/>
    </location>
</feature>
<organism evidence="5 6">
    <name type="scientific">Collimonas pratensis</name>
    <dbReference type="NCBI Taxonomy" id="279113"/>
    <lineage>
        <taxon>Bacteria</taxon>
        <taxon>Pseudomonadati</taxon>
        <taxon>Pseudomonadota</taxon>
        <taxon>Betaproteobacteria</taxon>
        <taxon>Burkholderiales</taxon>
        <taxon>Oxalobacteraceae</taxon>
        <taxon>Collimonas</taxon>
    </lineage>
</organism>
<evidence type="ECO:0000256" key="3">
    <source>
        <dbReference type="SAM" id="Phobius"/>
    </source>
</evidence>
<dbReference type="SMART" id="SM00387">
    <property type="entry name" value="HATPase_c"/>
    <property type="match status" value="1"/>
</dbReference>
<keyword evidence="5" id="KW-0808">Transferase</keyword>
<dbReference type="Pfam" id="PF02518">
    <property type="entry name" value="HATPase_c"/>
    <property type="match status" value="1"/>
</dbReference>
<dbReference type="Proteomes" id="UP000074561">
    <property type="component" value="Chromosome"/>
</dbReference>
<dbReference type="PANTHER" id="PTHR34220:SF9">
    <property type="entry name" value="SIGNAL TRANSDUCTION HISTIDINE KINASE INTERNAL REGION DOMAIN-CONTAINING PROTEIN"/>
    <property type="match status" value="1"/>
</dbReference>
<name>A0A127Q1D2_9BURK</name>
<evidence type="ECO:0000259" key="4">
    <source>
        <dbReference type="SMART" id="SM00387"/>
    </source>
</evidence>
<dbReference type="GO" id="GO:0000155">
    <property type="term" value="F:phosphorelay sensor kinase activity"/>
    <property type="evidence" value="ECO:0007669"/>
    <property type="project" value="InterPro"/>
</dbReference>
<dbReference type="SUPFAM" id="SSF55874">
    <property type="entry name" value="ATPase domain of HSP90 chaperone/DNA topoisomerase II/histidine kinase"/>
    <property type="match status" value="1"/>
</dbReference>
<feature type="region of interest" description="Disordered" evidence="2">
    <location>
        <begin position="107"/>
        <end position="170"/>
    </location>
</feature>
<dbReference type="AlphaFoldDB" id="A0A127Q1D2"/>
<dbReference type="InterPro" id="IPR010559">
    <property type="entry name" value="Sig_transdc_His_kin_internal"/>
</dbReference>
<gene>
    <name evidence="5" type="ORF">CPter91_1508</name>
</gene>
<dbReference type="PATRIC" id="fig|279113.9.peg.1503"/>
<feature type="transmembrane region" description="Helical" evidence="3">
    <location>
        <begin position="34"/>
        <end position="53"/>
    </location>
</feature>